<dbReference type="InterPro" id="IPR048958">
    <property type="entry name" value="Polysacc_lyase_14"/>
</dbReference>
<dbReference type="GO" id="GO:0016829">
    <property type="term" value="F:lyase activity"/>
    <property type="evidence" value="ECO:0007669"/>
    <property type="project" value="UniProtKB-KW"/>
</dbReference>
<protein>
    <submittedName>
        <fullName evidence="2">Polysaccharide lyase family 14 protein</fullName>
    </submittedName>
</protein>
<feature type="domain" description="Polysaccharide lyase 14" evidence="1">
    <location>
        <begin position="363"/>
        <end position="536"/>
    </location>
</feature>
<reference evidence="2 3" key="1">
    <citation type="journal article" date="2016" name="Mol. Biol. Evol.">
        <title>Comparative Genomics of Early-Diverging Mushroom-Forming Fungi Provides Insights into the Origins of Lignocellulose Decay Capabilities.</title>
        <authorList>
            <person name="Nagy L.G."/>
            <person name="Riley R."/>
            <person name="Tritt A."/>
            <person name="Adam C."/>
            <person name="Daum C."/>
            <person name="Floudas D."/>
            <person name="Sun H."/>
            <person name="Yadav J.S."/>
            <person name="Pangilinan J."/>
            <person name="Larsson K.H."/>
            <person name="Matsuura K."/>
            <person name="Barry K."/>
            <person name="Labutti K."/>
            <person name="Kuo R."/>
            <person name="Ohm R.A."/>
            <person name="Bhattacharya S.S."/>
            <person name="Shirouzu T."/>
            <person name="Yoshinaga Y."/>
            <person name="Martin F.M."/>
            <person name="Grigoriev I.V."/>
            <person name="Hibbett D.S."/>
        </authorList>
    </citation>
    <scope>NUCLEOTIDE SEQUENCE [LARGE SCALE GENOMIC DNA]</scope>
    <source>
        <strain evidence="2 3">CBS 109695</strain>
    </source>
</reference>
<dbReference type="OrthoDB" id="10069995at2759"/>
<feature type="domain" description="Polysaccharide lyase 14" evidence="1">
    <location>
        <begin position="652"/>
        <end position="684"/>
    </location>
</feature>
<name>A0A166CMP4_9AGAM</name>
<evidence type="ECO:0000259" key="1">
    <source>
        <dbReference type="Pfam" id="PF21294"/>
    </source>
</evidence>
<dbReference type="STRING" id="436010.A0A166CMP4"/>
<dbReference type="PANTHER" id="PTHR40124:SF1">
    <property type="entry name" value="DISAGGREGATASE RELATED REPEAT PROTEIN"/>
    <property type="match status" value="1"/>
</dbReference>
<dbReference type="Proteomes" id="UP000076532">
    <property type="component" value="Unassembled WGS sequence"/>
</dbReference>
<evidence type="ECO:0000313" key="2">
    <source>
        <dbReference type="EMBL" id="KZP13818.1"/>
    </source>
</evidence>
<accession>A0A166CMP4</accession>
<dbReference type="Gene3D" id="2.60.120.200">
    <property type="match status" value="2"/>
</dbReference>
<organism evidence="2 3">
    <name type="scientific">Athelia psychrophila</name>
    <dbReference type="NCBI Taxonomy" id="1759441"/>
    <lineage>
        <taxon>Eukaryota</taxon>
        <taxon>Fungi</taxon>
        <taxon>Dikarya</taxon>
        <taxon>Basidiomycota</taxon>
        <taxon>Agaricomycotina</taxon>
        <taxon>Agaricomycetes</taxon>
        <taxon>Agaricomycetidae</taxon>
        <taxon>Atheliales</taxon>
        <taxon>Atheliaceae</taxon>
        <taxon>Athelia</taxon>
    </lineage>
</organism>
<dbReference type="Pfam" id="PF21294">
    <property type="entry name" value="Polysacc_lyase_14"/>
    <property type="match status" value="2"/>
</dbReference>
<sequence length="692" mass="73911">MVQFCVDVKPKIRDTTDYHDRAVKKAVQSFEPYLKWKRALLEDRDLSQTFEAGIHSPLYAQSRFFVGSKIQTHLTKKFEENKTFAIDLLQPGHGLYDALQACRHDVVPQELCATLIADVILVLEFQATPCVDSKIVEKQWSASHFPSFFPSLETLHSAMPRHTVRKPLSWLVLAFLGLNTLAAPALNGNATDTGSPVPSAPAPFGSSNNSFTTPVAAILSAVVSSFPTPASSIAVTLSSVSTITTAAATAMTTDAITITDFITEAQMTITVLAPVSTVIDTITITLAPTPTAATPAQASSSVWAAPPQMTDLAAFNISAFPGGQRNLQVVNGIPANASASTTALTAQYTGSADLLATALTAWDNSTSALRLLYPAHSIDPAKKPQGGAEFYATPIGLQNANNVSFEYSVFFPLDYDWVLGGKLPGLYGGHTGCSGGNSATTCFSTRLMWRPNGMGELYLYAPKAKQTKALCADPRSVCDAAYGFSIGRGSFRYTAGGWTHLRQIVTLNTPGKQDGVFILDVNGTRIIDRSDVFYRDVPPPPASKSKNPVPTGLLGPLLGGLSQVLHPQDILNLKREGDSQSPDPSPTALLPLEHDPLASHQARQVPAQVPIVTTTAIAAVSPVITTAAAPVATAVLFALQEDEVEAATIPQPIGFSGIFFSTFFGGHESQYATPRDQYAWFRGFAMSSSYRP</sequence>
<proteinExistence type="predicted"/>
<evidence type="ECO:0000313" key="3">
    <source>
        <dbReference type="Proteomes" id="UP000076532"/>
    </source>
</evidence>
<dbReference type="AlphaFoldDB" id="A0A166CMP4"/>
<keyword evidence="2" id="KW-0456">Lyase</keyword>
<keyword evidence="3" id="KW-1185">Reference proteome</keyword>
<gene>
    <name evidence="2" type="ORF">FIBSPDRAFT_936140</name>
</gene>
<dbReference type="EMBL" id="KV417627">
    <property type="protein sequence ID" value="KZP13818.1"/>
    <property type="molecule type" value="Genomic_DNA"/>
</dbReference>
<dbReference type="PANTHER" id="PTHR40124">
    <property type="match status" value="1"/>
</dbReference>